<dbReference type="EMBL" id="CP018099">
    <property type="protein sequence ID" value="APF19753.1"/>
    <property type="molecule type" value="Genomic_DNA"/>
</dbReference>
<evidence type="ECO:0000259" key="1">
    <source>
        <dbReference type="Pfam" id="PF07992"/>
    </source>
</evidence>
<dbReference type="EMBL" id="CM001402">
    <property type="protein sequence ID" value="EHO39858.1"/>
    <property type="molecule type" value="Genomic_DNA"/>
</dbReference>
<dbReference type="Pfam" id="PF07992">
    <property type="entry name" value="Pyr_redox_2"/>
    <property type="match status" value="1"/>
</dbReference>
<accession>H1XNR8</accession>
<name>H1XNR8_CALAY</name>
<evidence type="ECO:0000313" key="3">
    <source>
        <dbReference type="EMBL" id="EHO39858.1"/>
    </source>
</evidence>
<gene>
    <name evidence="2" type="ORF">Cabys_3005</name>
    <name evidence="3" type="ORF">Calab_0209</name>
</gene>
<keyword evidence="4" id="KW-1185">Reference proteome</keyword>
<dbReference type="AlphaFoldDB" id="H1XNR8"/>
<dbReference type="InterPro" id="IPR023753">
    <property type="entry name" value="FAD/NAD-binding_dom"/>
</dbReference>
<dbReference type="InParanoid" id="H1XNR8"/>
<evidence type="ECO:0000313" key="4">
    <source>
        <dbReference type="Proteomes" id="UP000004671"/>
    </source>
</evidence>
<sequence length="445" mass="50983" precursor="true">MSHKIVAIIGGAVAGSEAAGRLAERGIHSVVFEQNSLPYGKLEFGLPKWHARLRDRQEELVDKKLDNPYVQFVPNTKLGRDFQIAELLKDWPFSAILLALGAWRDRPLPVEGINDYIDKGLLYMTEVTNWFNQCHDPNYSGPNYIMPYKNVLVIGGGLASIDMIKIVALRQVVQRLYDFGIDADVLQLERKGIFQALNEFGLTFERLNIEPPKLIVRRSVEELPLTVLPENPTQEQLEKAAETRRKLIEKLKEKFPFELVERHHLKDMIVKDGQLRGLVFVEKGKQEKIVSIETELVISAIGSIPEPLPGIPMKGEIYDVEDPQTGKIRGLERVFALGNAVTGKANIRQSMLHSKQVTEFIVDEYLSVDSDDYARLFEERSKLADRRVDALLQKLEDQPQVTDRQLRQIKDEVKRLQEKVGYDGHYRQWIKRHLPARLEHLKGKE</sequence>
<organism evidence="3 4">
    <name type="scientific">Caldithrix abyssi DSM 13497</name>
    <dbReference type="NCBI Taxonomy" id="880073"/>
    <lineage>
        <taxon>Bacteria</taxon>
        <taxon>Pseudomonadati</taxon>
        <taxon>Calditrichota</taxon>
        <taxon>Calditrichia</taxon>
        <taxon>Calditrichales</taxon>
        <taxon>Calditrichaceae</taxon>
        <taxon>Caldithrix</taxon>
    </lineage>
</organism>
<evidence type="ECO:0000313" key="5">
    <source>
        <dbReference type="Proteomes" id="UP000183868"/>
    </source>
</evidence>
<dbReference type="Proteomes" id="UP000183868">
    <property type="component" value="Chromosome"/>
</dbReference>
<evidence type="ECO:0000313" key="2">
    <source>
        <dbReference type="EMBL" id="APF19753.1"/>
    </source>
</evidence>
<reference evidence="2 5" key="2">
    <citation type="submission" date="2016-11" db="EMBL/GenBank/DDBJ databases">
        <title>Genomic analysis of Caldithrix abyssi and proposal of a novel bacterial phylum Caldithrichaeota.</title>
        <authorList>
            <person name="Kublanov I."/>
            <person name="Sigalova O."/>
            <person name="Gavrilov S."/>
            <person name="Lebedinsky A."/>
            <person name="Ivanova N."/>
            <person name="Daum C."/>
            <person name="Reddy T."/>
            <person name="Klenk H.P."/>
            <person name="Goker M."/>
            <person name="Reva O."/>
            <person name="Miroshnichenko M."/>
            <person name="Kyprides N."/>
            <person name="Woyke T."/>
            <person name="Gelfand M."/>
        </authorList>
    </citation>
    <scope>NUCLEOTIDE SEQUENCE [LARGE SCALE GENOMIC DNA]</scope>
    <source>
        <strain evidence="2 5">LF13</strain>
    </source>
</reference>
<dbReference type="KEGG" id="caby:Cabys_3005"/>
<dbReference type="PaxDb" id="880073-Calab_0209"/>
<dbReference type="GO" id="GO:0016491">
    <property type="term" value="F:oxidoreductase activity"/>
    <property type="evidence" value="ECO:0007669"/>
    <property type="project" value="InterPro"/>
</dbReference>
<dbReference type="PRINTS" id="PR00419">
    <property type="entry name" value="ADXRDTASE"/>
</dbReference>
<dbReference type="HOGENOM" id="CLU_614930_0_0_0"/>
<reference evidence="3 4" key="1">
    <citation type="submission" date="2011-09" db="EMBL/GenBank/DDBJ databases">
        <title>The permanent draft genome of Caldithrix abyssi DSM 13497.</title>
        <authorList>
            <consortium name="US DOE Joint Genome Institute (JGI-PGF)"/>
            <person name="Lucas S."/>
            <person name="Han J."/>
            <person name="Lapidus A."/>
            <person name="Bruce D."/>
            <person name="Goodwin L."/>
            <person name="Pitluck S."/>
            <person name="Peters L."/>
            <person name="Kyrpides N."/>
            <person name="Mavromatis K."/>
            <person name="Ivanova N."/>
            <person name="Mikhailova N."/>
            <person name="Chertkov O."/>
            <person name="Detter J.C."/>
            <person name="Tapia R."/>
            <person name="Han C."/>
            <person name="Land M."/>
            <person name="Hauser L."/>
            <person name="Markowitz V."/>
            <person name="Cheng J.-F."/>
            <person name="Hugenholtz P."/>
            <person name="Woyke T."/>
            <person name="Wu D."/>
            <person name="Spring S."/>
            <person name="Brambilla E."/>
            <person name="Klenk H.-P."/>
            <person name="Eisen J.A."/>
        </authorList>
    </citation>
    <scope>NUCLEOTIDE SEQUENCE [LARGE SCALE GENOMIC DNA]</scope>
    <source>
        <strain evidence="3 4">DSM 13497</strain>
    </source>
</reference>
<dbReference type="Proteomes" id="UP000004671">
    <property type="component" value="Chromosome"/>
</dbReference>
<dbReference type="STRING" id="880073.Cabys_3005"/>
<dbReference type="eggNOG" id="COG0493">
    <property type="taxonomic scope" value="Bacteria"/>
</dbReference>
<dbReference type="RefSeq" id="WP_006926750.1">
    <property type="nucleotide sequence ID" value="NZ_CM001402.1"/>
</dbReference>
<dbReference type="InterPro" id="IPR036188">
    <property type="entry name" value="FAD/NAD-bd_sf"/>
</dbReference>
<dbReference type="Gene3D" id="3.50.50.60">
    <property type="entry name" value="FAD/NAD(P)-binding domain"/>
    <property type="match status" value="2"/>
</dbReference>
<proteinExistence type="predicted"/>
<dbReference type="OrthoDB" id="1404021at2"/>
<dbReference type="SUPFAM" id="SSF51971">
    <property type="entry name" value="Nucleotide-binding domain"/>
    <property type="match status" value="1"/>
</dbReference>
<protein>
    <submittedName>
        <fullName evidence="2">NADPH-dependent glutamate synthase beta chain</fullName>
    </submittedName>
</protein>
<feature type="domain" description="FAD/NAD(P)-binding" evidence="1">
    <location>
        <begin position="6"/>
        <end position="164"/>
    </location>
</feature>